<protein>
    <recommendedName>
        <fullName evidence="1">DUF7730 domain-containing protein</fullName>
    </recommendedName>
</protein>
<feature type="domain" description="DUF7730" evidence="1">
    <location>
        <begin position="45"/>
        <end position="169"/>
    </location>
</feature>
<accession>A0A8H3G902</accession>
<dbReference type="EMBL" id="CAJPDT010000094">
    <property type="protein sequence ID" value="CAF9936797.1"/>
    <property type="molecule type" value="Genomic_DNA"/>
</dbReference>
<proteinExistence type="predicted"/>
<sequence length="335" mass="38824">MPSKKPVMKRRIYHGLETDRKLAFLLARQLHLQETQRQLPFPESRLGRLPGEIRQMVYEYVLVAPPSQLTRYLRVPVLAATDSDVAPAGGMISHTASAKTPQHAPVQHARPARVSYVAILQTCRQVHREAYHVFYARNAFHFTEAPILIGFLRGIGPLRRAELTSLNLEGLVVDQDLWTKEVLDHYCIENNIGPDERKELEADRHLAIHPKIREATKLLDDCMNLSRLLLEMRTSERFEYFLFVWMHLGSEKAVVYLVDDSRWVFRWPCTEEEKGVAWDTENAKRNVEDSVDKWFAYTKCYPTREAGDLFRVAVDIIRGPEEALERGYQSWVAIR</sequence>
<gene>
    <name evidence="2" type="ORF">IMSHALPRED_010903</name>
</gene>
<reference evidence="2" key="1">
    <citation type="submission" date="2021-03" db="EMBL/GenBank/DDBJ databases">
        <authorList>
            <person name="Tagirdzhanova G."/>
        </authorList>
    </citation>
    <scope>NUCLEOTIDE SEQUENCE</scope>
</reference>
<name>A0A8H3G902_9LECA</name>
<dbReference type="PANTHER" id="PTHR38790:SF4">
    <property type="entry name" value="2EXR DOMAIN-CONTAINING PROTEIN"/>
    <property type="match status" value="1"/>
</dbReference>
<evidence type="ECO:0000313" key="2">
    <source>
        <dbReference type="EMBL" id="CAF9936797.1"/>
    </source>
</evidence>
<dbReference type="Pfam" id="PF24864">
    <property type="entry name" value="DUF7730"/>
    <property type="match status" value="1"/>
</dbReference>
<dbReference type="AlphaFoldDB" id="A0A8H3G902"/>
<evidence type="ECO:0000313" key="3">
    <source>
        <dbReference type="Proteomes" id="UP000664534"/>
    </source>
</evidence>
<comment type="caution">
    <text evidence="2">The sequence shown here is derived from an EMBL/GenBank/DDBJ whole genome shotgun (WGS) entry which is preliminary data.</text>
</comment>
<keyword evidence="3" id="KW-1185">Reference proteome</keyword>
<organism evidence="2 3">
    <name type="scientific">Imshaugia aleurites</name>
    <dbReference type="NCBI Taxonomy" id="172621"/>
    <lineage>
        <taxon>Eukaryota</taxon>
        <taxon>Fungi</taxon>
        <taxon>Dikarya</taxon>
        <taxon>Ascomycota</taxon>
        <taxon>Pezizomycotina</taxon>
        <taxon>Lecanoromycetes</taxon>
        <taxon>OSLEUM clade</taxon>
        <taxon>Lecanoromycetidae</taxon>
        <taxon>Lecanorales</taxon>
        <taxon>Lecanorineae</taxon>
        <taxon>Parmeliaceae</taxon>
        <taxon>Imshaugia</taxon>
    </lineage>
</organism>
<dbReference type="PANTHER" id="PTHR38790">
    <property type="entry name" value="2EXR DOMAIN-CONTAINING PROTEIN-RELATED"/>
    <property type="match status" value="1"/>
</dbReference>
<dbReference type="Proteomes" id="UP000664534">
    <property type="component" value="Unassembled WGS sequence"/>
</dbReference>
<dbReference type="OrthoDB" id="2951834at2759"/>
<dbReference type="InterPro" id="IPR056632">
    <property type="entry name" value="DUF7730"/>
</dbReference>
<evidence type="ECO:0000259" key="1">
    <source>
        <dbReference type="Pfam" id="PF24864"/>
    </source>
</evidence>